<comment type="catalytic activity">
    <reaction evidence="1">
        <text>ATP + protein L-histidine = ADP + protein N-phospho-L-histidine.</text>
        <dbReference type="EC" id="2.7.13.3"/>
    </reaction>
</comment>
<evidence type="ECO:0000256" key="6">
    <source>
        <dbReference type="ARBA" id="ARBA00022692"/>
    </source>
</evidence>
<dbReference type="InterPro" id="IPR052023">
    <property type="entry name" value="Histidine_kinase_KdpD"/>
</dbReference>
<dbReference type="Gene3D" id="3.30.565.10">
    <property type="entry name" value="Histidine kinase-like ATPase, C-terminal domain"/>
    <property type="match status" value="1"/>
</dbReference>
<dbReference type="InterPro" id="IPR003594">
    <property type="entry name" value="HATPase_dom"/>
</dbReference>
<dbReference type="InterPro" id="IPR003661">
    <property type="entry name" value="HisK_dim/P_dom"/>
</dbReference>
<dbReference type="GO" id="GO:0005886">
    <property type="term" value="C:plasma membrane"/>
    <property type="evidence" value="ECO:0007669"/>
    <property type="project" value="TreeGrafter"/>
</dbReference>
<dbReference type="InterPro" id="IPR038318">
    <property type="entry name" value="KdpD_sf"/>
</dbReference>
<dbReference type="InterPro" id="IPR036890">
    <property type="entry name" value="HATPase_C_sf"/>
</dbReference>
<dbReference type="SUPFAM" id="SSF55874">
    <property type="entry name" value="ATPase domain of HSP90 chaperone/DNA topoisomerase II/histidine kinase"/>
    <property type="match status" value="1"/>
</dbReference>
<proteinExistence type="predicted"/>
<keyword evidence="5" id="KW-0808">Transferase</keyword>
<accession>A0A9D2NWS7</accession>
<comment type="subcellular location">
    <subcellularLocation>
        <location evidence="2">Membrane</location>
        <topology evidence="2">Multi-pass membrane protein</topology>
    </subcellularLocation>
</comment>
<dbReference type="EMBL" id="DWWK01000153">
    <property type="protein sequence ID" value="HJC39319.1"/>
    <property type="molecule type" value="Genomic_DNA"/>
</dbReference>
<evidence type="ECO:0000256" key="7">
    <source>
        <dbReference type="ARBA" id="ARBA00022741"/>
    </source>
</evidence>
<evidence type="ECO:0000256" key="1">
    <source>
        <dbReference type="ARBA" id="ARBA00000085"/>
    </source>
</evidence>
<feature type="transmembrane region" description="Helical" evidence="13">
    <location>
        <begin position="47"/>
        <end position="65"/>
    </location>
</feature>
<dbReference type="PANTHER" id="PTHR45569:SF1">
    <property type="entry name" value="SENSOR PROTEIN KDPD"/>
    <property type="match status" value="1"/>
</dbReference>
<evidence type="ECO:0000256" key="11">
    <source>
        <dbReference type="ARBA" id="ARBA00023012"/>
    </source>
</evidence>
<dbReference type="InterPro" id="IPR036097">
    <property type="entry name" value="HisK_dim/P_sf"/>
</dbReference>
<dbReference type="AlphaFoldDB" id="A0A9D2NWS7"/>
<dbReference type="GO" id="GO:0005524">
    <property type="term" value="F:ATP binding"/>
    <property type="evidence" value="ECO:0007669"/>
    <property type="project" value="UniProtKB-KW"/>
</dbReference>
<dbReference type="SUPFAM" id="SSF47384">
    <property type="entry name" value="Homodimeric domain of signal transducing histidine kinase"/>
    <property type="match status" value="1"/>
</dbReference>
<evidence type="ECO:0000256" key="10">
    <source>
        <dbReference type="ARBA" id="ARBA00022989"/>
    </source>
</evidence>
<feature type="transmembrane region" description="Helical" evidence="13">
    <location>
        <begin position="21"/>
        <end position="41"/>
    </location>
</feature>
<reference evidence="15" key="2">
    <citation type="submission" date="2021-04" db="EMBL/GenBank/DDBJ databases">
        <authorList>
            <person name="Gilroy R."/>
        </authorList>
    </citation>
    <scope>NUCLEOTIDE SEQUENCE</scope>
    <source>
        <strain evidence="15">ChiGjej1B1-1692</strain>
    </source>
</reference>
<gene>
    <name evidence="15" type="ORF">H9757_09710</name>
</gene>
<keyword evidence="8" id="KW-0418">Kinase</keyword>
<dbReference type="Pfam" id="PF00512">
    <property type="entry name" value="HisKA"/>
    <property type="match status" value="1"/>
</dbReference>
<keyword evidence="6 13" id="KW-0812">Transmembrane</keyword>
<reference evidence="15" key="1">
    <citation type="journal article" date="2021" name="PeerJ">
        <title>Extensive microbial diversity within the chicken gut microbiome revealed by metagenomics and culture.</title>
        <authorList>
            <person name="Gilroy R."/>
            <person name="Ravi A."/>
            <person name="Getino M."/>
            <person name="Pursley I."/>
            <person name="Horton D.L."/>
            <person name="Alikhan N.F."/>
            <person name="Baker D."/>
            <person name="Gharbi K."/>
            <person name="Hall N."/>
            <person name="Watson M."/>
            <person name="Adriaenssens E.M."/>
            <person name="Foster-Nyarko E."/>
            <person name="Jarju S."/>
            <person name="Secka A."/>
            <person name="Antonio M."/>
            <person name="Oren A."/>
            <person name="Chaudhuri R.R."/>
            <person name="La Ragione R."/>
            <person name="Hildebrand F."/>
            <person name="Pallen M.J."/>
        </authorList>
    </citation>
    <scope>NUCLEOTIDE SEQUENCE</scope>
    <source>
        <strain evidence="15">ChiGjej1B1-1692</strain>
    </source>
</reference>
<evidence type="ECO:0000256" key="4">
    <source>
        <dbReference type="ARBA" id="ARBA00022553"/>
    </source>
</evidence>
<organism evidence="15 16">
    <name type="scientific">Candidatus Mediterraneibacter faecigallinarum</name>
    <dbReference type="NCBI Taxonomy" id="2838669"/>
    <lineage>
        <taxon>Bacteria</taxon>
        <taxon>Bacillati</taxon>
        <taxon>Bacillota</taxon>
        <taxon>Clostridia</taxon>
        <taxon>Lachnospirales</taxon>
        <taxon>Lachnospiraceae</taxon>
        <taxon>Mediterraneibacter</taxon>
    </lineage>
</organism>
<dbReference type="Pfam" id="PF02518">
    <property type="entry name" value="HATPase_c"/>
    <property type="match status" value="1"/>
</dbReference>
<feature type="domain" description="Histidine kinase" evidence="14">
    <location>
        <begin position="256"/>
        <end position="472"/>
    </location>
</feature>
<dbReference type="PRINTS" id="PR00344">
    <property type="entry name" value="BCTRLSENSOR"/>
</dbReference>
<dbReference type="InterPro" id="IPR004358">
    <property type="entry name" value="Sig_transdc_His_kin-like_C"/>
</dbReference>
<dbReference type="CDD" id="cd00082">
    <property type="entry name" value="HisKA"/>
    <property type="match status" value="1"/>
</dbReference>
<dbReference type="GO" id="GO:0000155">
    <property type="term" value="F:phosphorelay sensor kinase activity"/>
    <property type="evidence" value="ECO:0007669"/>
    <property type="project" value="InterPro"/>
</dbReference>
<keyword evidence="9" id="KW-0067">ATP-binding</keyword>
<evidence type="ECO:0000256" key="12">
    <source>
        <dbReference type="ARBA" id="ARBA00023136"/>
    </source>
</evidence>
<evidence type="ECO:0000313" key="15">
    <source>
        <dbReference type="EMBL" id="HJC39319.1"/>
    </source>
</evidence>
<dbReference type="Gene3D" id="1.10.287.130">
    <property type="match status" value="1"/>
</dbReference>
<evidence type="ECO:0000259" key="14">
    <source>
        <dbReference type="PROSITE" id="PS50109"/>
    </source>
</evidence>
<evidence type="ECO:0000256" key="8">
    <source>
        <dbReference type="ARBA" id="ARBA00022777"/>
    </source>
</evidence>
<feature type="transmembrane region" description="Helical" evidence="13">
    <location>
        <begin position="72"/>
        <end position="92"/>
    </location>
</feature>
<keyword evidence="12 13" id="KW-0472">Membrane</keyword>
<dbReference type="SMART" id="SM00387">
    <property type="entry name" value="HATPase_c"/>
    <property type="match status" value="1"/>
</dbReference>
<dbReference type="Gene3D" id="1.20.120.620">
    <property type="entry name" value="Backbone structure of the membrane domain of e. Coli histidine kinase receptor kdpd"/>
    <property type="match status" value="1"/>
</dbReference>
<dbReference type="CDD" id="cd00075">
    <property type="entry name" value="HATPase"/>
    <property type="match status" value="1"/>
</dbReference>
<dbReference type="PANTHER" id="PTHR45569">
    <property type="entry name" value="SENSOR PROTEIN KDPD"/>
    <property type="match status" value="1"/>
</dbReference>
<evidence type="ECO:0000256" key="13">
    <source>
        <dbReference type="SAM" id="Phobius"/>
    </source>
</evidence>
<keyword evidence="11" id="KW-0902">Two-component regulatory system</keyword>
<dbReference type="Proteomes" id="UP000823894">
    <property type="component" value="Unassembled WGS sequence"/>
</dbReference>
<name>A0A9D2NWS7_9FIRM</name>
<sequence length="474" mass="53119">MRKIDKLMKRAATSERLIYTLRTVIMVAISTFICLLLNQAGVMKENVLMVFLIGVLLIGAFTAGYEYGIFGAVVSVLLFNYFFTVPVHTFAIMNPDDVALMVLFLAASCISSGMTARFRKQLSIAEENERAARRMSEMSEKFINVTGRDRIIALGIRYIRENTGYEAAVHIFDDVSEKEGSEGRYVIFPIGGIVRQIGELKVFTDDRGIGADQEIFIRAAAGQMGIALDREMIYSEQEQTRLEVEREHLKSSMLRSISHDFRTPLTGIIGDCDLILKNRGGDSVQNEALIKDIREQSLWLTRTMENILSMTKIENGTDFIDKNREVIEDLVYEAEGHITGLREHRRFSDSMPEELLTADVDGRLIIQVLVNLLDNAVKNTEEGGYIRLSVSFQEGKAYFVVEDDGRGIEPGKEQQIFGEFISFVGKGPDQKHGIGLGLTICKEVVEAHGGRIWAENRLEGGARFTFWVNAEVAG</sequence>
<dbReference type="InterPro" id="IPR025201">
    <property type="entry name" value="KdpD_TM"/>
</dbReference>
<dbReference type="InterPro" id="IPR005467">
    <property type="entry name" value="His_kinase_dom"/>
</dbReference>
<dbReference type="EC" id="2.7.13.3" evidence="3"/>
<keyword evidence="10 13" id="KW-1133">Transmembrane helix</keyword>
<evidence type="ECO:0000256" key="2">
    <source>
        <dbReference type="ARBA" id="ARBA00004141"/>
    </source>
</evidence>
<dbReference type="SMART" id="SM00388">
    <property type="entry name" value="HisKA"/>
    <property type="match status" value="1"/>
</dbReference>
<evidence type="ECO:0000256" key="5">
    <source>
        <dbReference type="ARBA" id="ARBA00022679"/>
    </source>
</evidence>
<comment type="caution">
    <text evidence="15">The sequence shown here is derived from an EMBL/GenBank/DDBJ whole genome shotgun (WGS) entry which is preliminary data.</text>
</comment>
<protein>
    <recommendedName>
        <fullName evidence="3">histidine kinase</fullName>
        <ecNumber evidence="3">2.7.13.3</ecNumber>
    </recommendedName>
</protein>
<dbReference type="Pfam" id="PF13493">
    <property type="entry name" value="DUF4118"/>
    <property type="match status" value="1"/>
</dbReference>
<keyword evidence="7" id="KW-0547">Nucleotide-binding</keyword>
<dbReference type="PROSITE" id="PS50109">
    <property type="entry name" value="HIS_KIN"/>
    <property type="match status" value="1"/>
</dbReference>
<evidence type="ECO:0000313" key="16">
    <source>
        <dbReference type="Proteomes" id="UP000823894"/>
    </source>
</evidence>
<evidence type="ECO:0000256" key="3">
    <source>
        <dbReference type="ARBA" id="ARBA00012438"/>
    </source>
</evidence>
<evidence type="ECO:0000256" key="9">
    <source>
        <dbReference type="ARBA" id="ARBA00022840"/>
    </source>
</evidence>
<keyword evidence="4" id="KW-0597">Phosphoprotein</keyword>